<feature type="region of interest" description="Disordered" evidence="1">
    <location>
        <begin position="327"/>
        <end position="350"/>
    </location>
</feature>
<dbReference type="Proteomes" id="UP000663869">
    <property type="component" value="Unassembled WGS sequence"/>
</dbReference>
<evidence type="ECO:0000313" key="4">
    <source>
        <dbReference type="Proteomes" id="UP000663869"/>
    </source>
</evidence>
<accession>A0A818XGS7</accession>
<dbReference type="AlphaFoldDB" id="A0A818XGS7"/>
<comment type="caution">
    <text evidence="3">The sequence shown here is derived from an EMBL/GenBank/DDBJ whole genome shotgun (WGS) entry which is preliminary data.</text>
</comment>
<keyword evidence="2" id="KW-1133">Transmembrane helix</keyword>
<feature type="compositionally biased region" description="Basic and acidic residues" evidence="1">
    <location>
        <begin position="338"/>
        <end position="350"/>
    </location>
</feature>
<name>A0A818XGS7_9BILA</name>
<feature type="transmembrane region" description="Helical" evidence="2">
    <location>
        <begin position="91"/>
        <end position="115"/>
    </location>
</feature>
<keyword evidence="2" id="KW-0812">Transmembrane</keyword>
<sequence length="350" mass="40081">MAKVSPNNSVLETQSKNITSTKNEIIQRQSQTSSTELPLTTISKALLPLSAPPAPLSTLAHAVIRIPQESNQCKPAFVSIIESRIKSYKKWFCFTSAVFIILSICFIMGGSAGIFEMHYSDNENSAILIVGSVCLIVVGLIIYPCRFWYKRRSLIQQIKVLNDPLIAWKLDCATWRQYMEYLHCDPRTDHRHFLNVGQRYSCITCKCRTSYIKTINRNGGYLLLYNQCLMIDDFYYREFPVISDPLTIISNMNEPMIVRIPMALAGLYVDFMVPSEMTENNLNYEIDEINIKVRQKKEQAAFPFDVFGFIDNFRMALNKDYEGKISDDSEATASEEFPSFRDKPATNIKE</sequence>
<proteinExistence type="predicted"/>
<evidence type="ECO:0000313" key="3">
    <source>
        <dbReference type="EMBL" id="CAF3740253.1"/>
    </source>
</evidence>
<evidence type="ECO:0000256" key="2">
    <source>
        <dbReference type="SAM" id="Phobius"/>
    </source>
</evidence>
<keyword evidence="2" id="KW-0472">Membrane</keyword>
<feature type="transmembrane region" description="Helical" evidence="2">
    <location>
        <begin position="127"/>
        <end position="149"/>
    </location>
</feature>
<protein>
    <submittedName>
        <fullName evidence="3">Uncharacterized protein</fullName>
    </submittedName>
</protein>
<reference evidence="3" key="1">
    <citation type="submission" date="2021-02" db="EMBL/GenBank/DDBJ databases">
        <authorList>
            <person name="Nowell W R."/>
        </authorList>
    </citation>
    <scope>NUCLEOTIDE SEQUENCE</scope>
</reference>
<evidence type="ECO:0000256" key="1">
    <source>
        <dbReference type="SAM" id="MobiDB-lite"/>
    </source>
</evidence>
<organism evidence="3 4">
    <name type="scientific">Rotaria socialis</name>
    <dbReference type="NCBI Taxonomy" id="392032"/>
    <lineage>
        <taxon>Eukaryota</taxon>
        <taxon>Metazoa</taxon>
        <taxon>Spiralia</taxon>
        <taxon>Gnathifera</taxon>
        <taxon>Rotifera</taxon>
        <taxon>Eurotatoria</taxon>
        <taxon>Bdelloidea</taxon>
        <taxon>Philodinida</taxon>
        <taxon>Philodinidae</taxon>
        <taxon>Rotaria</taxon>
    </lineage>
</organism>
<dbReference type="EMBL" id="CAJNYU010004283">
    <property type="protein sequence ID" value="CAF3740253.1"/>
    <property type="molecule type" value="Genomic_DNA"/>
</dbReference>
<gene>
    <name evidence="3" type="ORF">FME351_LOCUS30223</name>
</gene>